<evidence type="ECO:0000313" key="2">
    <source>
        <dbReference type="Proteomes" id="UP001479436"/>
    </source>
</evidence>
<evidence type="ECO:0000313" key="1">
    <source>
        <dbReference type="EMBL" id="KAK9708298.1"/>
    </source>
</evidence>
<accession>A0ABR2VWP4</accession>
<name>A0ABR2VWP4_9FUNG</name>
<dbReference type="Proteomes" id="UP001479436">
    <property type="component" value="Unassembled WGS sequence"/>
</dbReference>
<sequence>MSNVHNFSLMYGPDITLTEYYTPVETQFSEWTDGFNMFFDKNIANKDTAELVQSLTEIELKVHLLDISAEQIELPTYCEVPELPSNTLSNFNFYYLDQSNDCDTFVIHS</sequence>
<dbReference type="Gene3D" id="6.10.10.90">
    <property type="match status" value="1"/>
</dbReference>
<reference evidence="1 2" key="1">
    <citation type="submission" date="2023-04" db="EMBL/GenBank/DDBJ databases">
        <title>Genome of Basidiobolus ranarum AG-B5.</title>
        <authorList>
            <person name="Stajich J.E."/>
            <person name="Carter-House D."/>
            <person name="Gryganskyi A."/>
        </authorList>
    </citation>
    <scope>NUCLEOTIDE SEQUENCE [LARGE SCALE GENOMIC DNA]</scope>
    <source>
        <strain evidence="1 2">AG-B5</strain>
    </source>
</reference>
<organism evidence="1 2">
    <name type="scientific">Basidiobolus ranarum</name>
    <dbReference type="NCBI Taxonomy" id="34480"/>
    <lineage>
        <taxon>Eukaryota</taxon>
        <taxon>Fungi</taxon>
        <taxon>Fungi incertae sedis</taxon>
        <taxon>Zoopagomycota</taxon>
        <taxon>Entomophthoromycotina</taxon>
        <taxon>Basidiobolomycetes</taxon>
        <taxon>Basidiobolales</taxon>
        <taxon>Basidiobolaceae</taxon>
        <taxon>Basidiobolus</taxon>
    </lineage>
</organism>
<keyword evidence="2" id="KW-1185">Reference proteome</keyword>
<protein>
    <submittedName>
        <fullName evidence="1">Uncharacterized protein</fullName>
    </submittedName>
</protein>
<proteinExistence type="predicted"/>
<dbReference type="EMBL" id="JASJQH010007494">
    <property type="protein sequence ID" value="KAK9708298.1"/>
    <property type="molecule type" value="Genomic_DNA"/>
</dbReference>
<comment type="caution">
    <text evidence="1">The sequence shown here is derived from an EMBL/GenBank/DDBJ whole genome shotgun (WGS) entry which is preliminary data.</text>
</comment>
<gene>
    <name evidence="1" type="ORF">K7432_009716</name>
</gene>